<dbReference type="InterPro" id="IPR050703">
    <property type="entry name" value="Flavin_MAO"/>
</dbReference>
<dbReference type="Proteomes" id="UP001379235">
    <property type="component" value="Unassembled WGS sequence"/>
</dbReference>
<dbReference type="GO" id="GO:0016491">
    <property type="term" value="F:oxidoreductase activity"/>
    <property type="evidence" value="ECO:0007669"/>
    <property type="project" value="UniProtKB-KW"/>
</dbReference>
<dbReference type="PRINTS" id="PR00757">
    <property type="entry name" value="AMINEOXDASEF"/>
</dbReference>
<keyword evidence="3 5" id="KW-0560">Oxidoreductase</keyword>
<comment type="cofactor">
    <cofactor evidence="1">
        <name>FAD</name>
        <dbReference type="ChEBI" id="CHEBI:57692"/>
    </cofactor>
</comment>
<feature type="domain" description="Amine oxidase" evidence="4">
    <location>
        <begin position="45"/>
        <end position="477"/>
    </location>
</feature>
<keyword evidence="6" id="KW-1185">Reference proteome</keyword>
<reference evidence="5 6" key="1">
    <citation type="submission" date="2024-03" db="EMBL/GenBank/DDBJ databases">
        <authorList>
            <person name="Jo J.-H."/>
        </authorList>
    </citation>
    <scope>NUCLEOTIDE SEQUENCE [LARGE SCALE GENOMIC DNA]</scope>
    <source>
        <strain evidence="5 6">AS3R-12</strain>
    </source>
</reference>
<evidence type="ECO:0000313" key="6">
    <source>
        <dbReference type="Proteomes" id="UP001379235"/>
    </source>
</evidence>
<dbReference type="InterPro" id="IPR036188">
    <property type="entry name" value="FAD/NAD-bd_sf"/>
</dbReference>
<comment type="caution">
    <text evidence="5">The sequence shown here is derived from an EMBL/GenBank/DDBJ whole genome shotgun (WGS) entry which is preliminary data.</text>
</comment>
<dbReference type="Pfam" id="PF01593">
    <property type="entry name" value="Amino_oxidase"/>
    <property type="match status" value="1"/>
</dbReference>
<dbReference type="EMBL" id="JBBHJY010000003">
    <property type="protein sequence ID" value="MEJ6009781.1"/>
    <property type="molecule type" value="Genomic_DNA"/>
</dbReference>
<dbReference type="InterPro" id="IPR002937">
    <property type="entry name" value="Amino_oxidase"/>
</dbReference>
<dbReference type="PANTHER" id="PTHR43563">
    <property type="entry name" value="AMINE OXIDASE"/>
    <property type="match status" value="1"/>
</dbReference>
<evidence type="ECO:0000256" key="1">
    <source>
        <dbReference type="ARBA" id="ARBA00001974"/>
    </source>
</evidence>
<protein>
    <submittedName>
        <fullName evidence="5">NAD(P)/FAD-dependent oxidoreductase</fullName>
        <ecNumber evidence="5">1.-.-.-</ecNumber>
    </submittedName>
</protein>
<evidence type="ECO:0000256" key="3">
    <source>
        <dbReference type="ARBA" id="ARBA00023002"/>
    </source>
</evidence>
<proteinExistence type="inferred from homology"/>
<evidence type="ECO:0000313" key="5">
    <source>
        <dbReference type="EMBL" id="MEJ6009781.1"/>
    </source>
</evidence>
<evidence type="ECO:0000256" key="2">
    <source>
        <dbReference type="ARBA" id="ARBA00005995"/>
    </source>
</evidence>
<accession>A0ABU8S740</accession>
<evidence type="ECO:0000259" key="4">
    <source>
        <dbReference type="Pfam" id="PF01593"/>
    </source>
</evidence>
<dbReference type="PANTHER" id="PTHR43563:SF14">
    <property type="entry name" value="AMINE OXIDASE"/>
    <property type="match status" value="1"/>
</dbReference>
<dbReference type="InterPro" id="IPR001613">
    <property type="entry name" value="Flavin_amine_oxidase"/>
</dbReference>
<dbReference type="Gene3D" id="3.50.50.60">
    <property type="entry name" value="FAD/NAD(P)-binding domain"/>
    <property type="match status" value="1"/>
</dbReference>
<dbReference type="SUPFAM" id="SSF51905">
    <property type="entry name" value="FAD/NAD(P)-binding domain"/>
    <property type="match status" value="1"/>
</dbReference>
<gene>
    <name evidence="5" type="ORF">WG900_07605</name>
</gene>
<organism evidence="5 6">
    <name type="scientific">Novosphingobium aquae</name>
    <dbReference type="NCBI Taxonomy" id="3133435"/>
    <lineage>
        <taxon>Bacteria</taxon>
        <taxon>Pseudomonadati</taxon>
        <taxon>Pseudomonadota</taxon>
        <taxon>Alphaproteobacteria</taxon>
        <taxon>Sphingomonadales</taxon>
        <taxon>Sphingomonadaceae</taxon>
        <taxon>Novosphingobium</taxon>
    </lineage>
</organism>
<name>A0ABU8S740_9SPHN</name>
<sequence>MIDRRKFTFGAAAFGLGALAGPLEAKVRRKPARMLDVVVLGAGASGLQAAWMLEQQGLKVKVLEGRNRVGGRIATLMDQPGYPEMGFNSMADGYGRGFDAAERAGVELVEVGARYRLGKPPMLWLNGKPMTREDWAKFPGNPFPDALKTTMPGELVAKLIGQKNRLADWTAWNDPASAKLDISLRDFLKAQGLSDEAIRLGNDVSPYYGTTAADVSALMLEYNDGFVKAQFAAGPRSMAVKGGNIKLAEGMAKLLKGDVLLGKEVIAITSSATSATVYCRDGSQFTARKVVCSLPFSTLRKVKILPGLKGPQAQAVASLPYQPLSMVFLTATAPFWDEDGLAPGMWTDGMAGNLMPQRFGASPDEITGFIAQARGGLANTWDAMGRDAVFAAVTGAIETMRPSTKGKLRAAEFFSWKNEGFNLGDWAYFGPGHISGFVNHMAKPAGRVHFCGEHTATGARGLEGAFESAERVALEVLGA</sequence>
<dbReference type="RefSeq" id="WP_339966056.1">
    <property type="nucleotide sequence ID" value="NZ_JBBHJY010000003.1"/>
</dbReference>
<dbReference type="EC" id="1.-.-.-" evidence="5"/>
<comment type="similarity">
    <text evidence="2">Belongs to the flavin monoamine oxidase family.</text>
</comment>